<organism evidence="1 2">
    <name type="scientific">Nocardia donostiensis</name>
    <dbReference type="NCBI Taxonomy" id="1538463"/>
    <lineage>
        <taxon>Bacteria</taxon>
        <taxon>Bacillati</taxon>
        <taxon>Actinomycetota</taxon>
        <taxon>Actinomycetes</taxon>
        <taxon>Mycobacteriales</taxon>
        <taxon>Nocardiaceae</taxon>
        <taxon>Nocardia</taxon>
    </lineage>
</organism>
<comment type="caution">
    <text evidence="1">The sequence shown here is derived from an EMBL/GenBank/DDBJ whole genome shotgun (WGS) entry which is preliminary data.</text>
</comment>
<protein>
    <submittedName>
        <fullName evidence="1">Uncharacterized protein</fullName>
    </submittedName>
</protein>
<proteinExistence type="predicted"/>
<dbReference type="RefSeq" id="WP_077121248.1">
    <property type="nucleotide sequence ID" value="NZ_LOKT01000014.1"/>
</dbReference>
<accession>A0A1W0ASX6</accession>
<name>A0A1W0ASX6_9NOCA</name>
<keyword evidence="2" id="KW-1185">Reference proteome</keyword>
<evidence type="ECO:0000313" key="1">
    <source>
        <dbReference type="EMBL" id="ONM46232.1"/>
    </source>
</evidence>
<dbReference type="EMBL" id="MUMY01000028">
    <property type="protein sequence ID" value="ONM46232.1"/>
    <property type="molecule type" value="Genomic_DNA"/>
</dbReference>
<sequence length="246" mass="27500">MDIVNDHLAVKARLLTPTDNGFLLLAAEIGGWAGPFPLPARPRSRVLAQIGPLCSRLARRDDVAEATAFSAVLRPPGEGSRLLHRAGVRPARYDIVVLIRTGGVADLEALRTDPARLELVALLENTGRHVHITAASNPARIADVDHNADSWFLFNYFYCRDRQTVFDVWQYTAGWFQRKTALPDSALMQPLTGEPDDYSLINHASWPSLRTFLPSLLFRPTFRSFVLANFSANEIAAQPIIYRRLR</sequence>
<dbReference type="AlphaFoldDB" id="A0A1W0ASX6"/>
<dbReference type="Proteomes" id="UP000188836">
    <property type="component" value="Unassembled WGS sequence"/>
</dbReference>
<evidence type="ECO:0000313" key="2">
    <source>
        <dbReference type="Proteomes" id="UP000188836"/>
    </source>
</evidence>
<reference evidence="1 2" key="1">
    <citation type="journal article" date="2016" name="Antonie Van Leeuwenhoek">
        <title>Nocardia donostiensis sp. nov., isolated from human respiratory specimens.</title>
        <authorList>
            <person name="Ercibengoa M."/>
            <person name="Bell M."/>
            <person name="Marimon J.M."/>
            <person name="Humrighouse B."/>
            <person name="Klenk H.P."/>
            <person name="Potter G."/>
            <person name="Perez-Trallero E."/>
        </authorList>
    </citation>
    <scope>NUCLEOTIDE SEQUENCE [LARGE SCALE GENOMIC DNA]</scope>
    <source>
        <strain evidence="1 2">X1655</strain>
    </source>
</reference>
<dbReference type="OrthoDB" id="2987568at2"/>
<gene>
    <name evidence="1" type="ORF">B0T46_23900</name>
</gene>